<dbReference type="Gene3D" id="2.60.40.1090">
    <property type="entry name" value="Fimbrial-type adhesion domain"/>
    <property type="match status" value="1"/>
</dbReference>
<evidence type="ECO:0000313" key="5">
    <source>
        <dbReference type="EMBL" id="QGH60610.1"/>
    </source>
</evidence>
<gene>
    <name evidence="5" type="ORF">GHV41_07035</name>
</gene>
<reference evidence="5 6" key="1">
    <citation type="submission" date="2019-11" db="EMBL/GenBank/DDBJ databases">
        <title>The Phosphoenolpyruvate Phosphotransferase System Regulates Serratia proteamaculans 336X Biofilm Formation and Wheat Roots colonization.</title>
        <authorList>
            <person name="Liu F."/>
        </authorList>
    </citation>
    <scope>NUCLEOTIDE SEQUENCE [LARGE SCALE GENOMIC DNA]</scope>
    <source>
        <strain evidence="5 6">336X</strain>
    </source>
</reference>
<dbReference type="InterPro" id="IPR008966">
    <property type="entry name" value="Adhesion_dom_sf"/>
</dbReference>
<sequence length="360" mass="38583">MMNLLCNLRKGFSVRINKRWAATLSIIAINFSLYSPSGYSAPQITVGPFTCIFDASTVLEGNANVIGGTKEQSFQPTQCGGQSKFISTEAVFYTLTSTLGEAGLNYGDYRIYKVNEYLGVGASYTLHNDTDTIYAPSLVTNSGSCVWESAGACRPDGLVSEVPIANNRRLSLLFYIIRPFVGASDFSISKAFSVGLTTSSGVAGPIIYSYSIVGSINVPQSCVIDAGQVININFGNLSGKSFLAKGQKPDGFIPVEKTVSVKCSNIEAQSNLTMRLVATTDTDFPDAIASNKKGIGVVVTTDKDKVMVPNTYYENLPLPVVPLNKREGDFNFKAYPVKTSDGAVPLGDFTATGTLRVDFD</sequence>
<dbReference type="Pfam" id="PF00419">
    <property type="entry name" value="Fimbrial"/>
    <property type="match status" value="1"/>
</dbReference>
<evidence type="ECO:0000256" key="2">
    <source>
        <dbReference type="ARBA" id="ARBA00022729"/>
    </source>
</evidence>
<protein>
    <submittedName>
        <fullName evidence="5">Fimbrial protein</fullName>
    </submittedName>
</protein>
<dbReference type="EMBL" id="CP045913">
    <property type="protein sequence ID" value="QGH60610.1"/>
    <property type="molecule type" value="Genomic_DNA"/>
</dbReference>
<dbReference type="SUPFAM" id="SSF49401">
    <property type="entry name" value="Bacterial adhesins"/>
    <property type="match status" value="1"/>
</dbReference>
<comment type="subcellular location">
    <subcellularLocation>
        <location evidence="1">Fimbrium</location>
    </subcellularLocation>
</comment>
<name>A0A5Q2V927_SERPR</name>
<evidence type="ECO:0000259" key="4">
    <source>
        <dbReference type="Pfam" id="PF00419"/>
    </source>
</evidence>
<accession>A0A5Q2V927</accession>
<dbReference type="GO" id="GO:0043709">
    <property type="term" value="P:cell adhesion involved in single-species biofilm formation"/>
    <property type="evidence" value="ECO:0007669"/>
    <property type="project" value="TreeGrafter"/>
</dbReference>
<evidence type="ECO:0000313" key="6">
    <source>
        <dbReference type="Proteomes" id="UP000381260"/>
    </source>
</evidence>
<dbReference type="Proteomes" id="UP000381260">
    <property type="component" value="Chromosome"/>
</dbReference>
<dbReference type="PANTHER" id="PTHR33420">
    <property type="entry name" value="FIMBRIAL SUBUNIT ELFA-RELATED"/>
    <property type="match status" value="1"/>
</dbReference>
<evidence type="ECO:0000256" key="3">
    <source>
        <dbReference type="ARBA" id="ARBA00023263"/>
    </source>
</evidence>
<dbReference type="RefSeq" id="WP_153858061.1">
    <property type="nucleotide sequence ID" value="NZ_CP045913.1"/>
</dbReference>
<dbReference type="GO" id="GO:0009289">
    <property type="term" value="C:pilus"/>
    <property type="evidence" value="ECO:0007669"/>
    <property type="project" value="UniProtKB-SubCell"/>
</dbReference>
<proteinExistence type="predicted"/>
<dbReference type="InterPro" id="IPR000259">
    <property type="entry name" value="Adhesion_dom_fimbrial"/>
</dbReference>
<feature type="domain" description="Fimbrial-type adhesion" evidence="4">
    <location>
        <begin position="212"/>
        <end position="360"/>
    </location>
</feature>
<evidence type="ECO:0000256" key="1">
    <source>
        <dbReference type="ARBA" id="ARBA00004561"/>
    </source>
</evidence>
<keyword evidence="2" id="KW-0732">Signal</keyword>
<dbReference type="PANTHER" id="PTHR33420:SF31">
    <property type="entry name" value="TYPE 1 FIMBRIN D-MANNOSE SPECIFIC ADHESIN"/>
    <property type="match status" value="1"/>
</dbReference>
<keyword evidence="3" id="KW-0281">Fimbrium</keyword>
<dbReference type="InterPro" id="IPR036937">
    <property type="entry name" value="Adhesion_dom_fimbrial_sf"/>
</dbReference>
<organism evidence="5 6">
    <name type="scientific">Serratia proteamaculans</name>
    <dbReference type="NCBI Taxonomy" id="28151"/>
    <lineage>
        <taxon>Bacteria</taxon>
        <taxon>Pseudomonadati</taxon>
        <taxon>Pseudomonadota</taxon>
        <taxon>Gammaproteobacteria</taxon>
        <taxon>Enterobacterales</taxon>
        <taxon>Yersiniaceae</taxon>
        <taxon>Serratia</taxon>
    </lineage>
</organism>
<dbReference type="InterPro" id="IPR050263">
    <property type="entry name" value="Bact_Fimbrial_Adh_Pro"/>
</dbReference>
<dbReference type="AlphaFoldDB" id="A0A5Q2V927"/>